<dbReference type="AlphaFoldDB" id="A0A0C1RLD1"/>
<evidence type="ECO:0000313" key="2">
    <source>
        <dbReference type="EMBL" id="KAF3888308.1"/>
    </source>
</evidence>
<keyword evidence="4" id="KW-1185">Reference proteome</keyword>
<comment type="caution">
    <text evidence="3">The sequence shown here is derived from an EMBL/GenBank/DDBJ whole genome shotgun (WGS) entry which is preliminary data.</text>
</comment>
<dbReference type="OrthoDB" id="514667at2"/>
<evidence type="ECO:0000313" key="4">
    <source>
        <dbReference type="Proteomes" id="UP000029738"/>
    </source>
</evidence>
<dbReference type="Proteomes" id="UP000029738">
    <property type="component" value="Unassembled WGS sequence"/>
</dbReference>
<proteinExistence type="predicted"/>
<dbReference type="EMBL" id="JHEG04000001">
    <property type="protein sequence ID" value="KAF3888308.1"/>
    <property type="molecule type" value="Genomic_DNA"/>
</dbReference>
<evidence type="ECO:0000313" key="3">
    <source>
        <dbReference type="EMBL" id="KIE12790.1"/>
    </source>
</evidence>
<accession>A0A0C1RLD1</accession>
<sequence>MLELLNYLFHAVQPFIVPICFLCAWSLTITVAWSLWTAARDSVSAAKQMHQIPCVGCQYFTNDYRLKCTVHPSIANTEEAITCLDYQPKTNPMLY</sequence>
<gene>
    <name evidence="3" type="ORF">DA73_0204660</name>
    <name evidence="2" type="ORF">DA73_0400024565</name>
</gene>
<dbReference type="STRING" id="1479485.DA73_0204660"/>
<dbReference type="EMBL" id="JHEG02000019">
    <property type="protein sequence ID" value="KIE12790.1"/>
    <property type="molecule type" value="Genomic_DNA"/>
</dbReference>
<organism evidence="3">
    <name type="scientific">Tolypothrix bouteillei VB521301</name>
    <dbReference type="NCBI Taxonomy" id="1479485"/>
    <lineage>
        <taxon>Bacteria</taxon>
        <taxon>Bacillati</taxon>
        <taxon>Cyanobacteriota</taxon>
        <taxon>Cyanophyceae</taxon>
        <taxon>Nostocales</taxon>
        <taxon>Tolypothrichaceae</taxon>
        <taxon>Tolypothrix</taxon>
    </lineage>
</organism>
<feature type="transmembrane region" description="Helical" evidence="1">
    <location>
        <begin position="15"/>
        <end position="39"/>
    </location>
</feature>
<evidence type="ECO:0000256" key="1">
    <source>
        <dbReference type="SAM" id="Phobius"/>
    </source>
</evidence>
<reference evidence="2" key="2">
    <citation type="submission" date="2019-11" db="EMBL/GenBank/DDBJ databases">
        <title>Improved Assembly of Tolypothrix boutellei genome.</title>
        <authorList>
            <person name="Sarangi A.N."/>
            <person name="Mukherjee M."/>
            <person name="Ghosh S."/>
            <person name="Singh D."/>
            <person name="Das A."/>
            <person name="Kant S."/>
            <person name="Prusty A."/>
            <person name="Tripathy S."/>
        </authorList>
    </citation>
    <scope>NUCLEOTIDE SEQUENCE</scope>
    <source>
        <strain evidence="2">VB521301</strain>
    </source>
</reference>
<dbReference type="RefSeq" id="WP_050045201.1">
    <property type="nucleotide sequence ID" value="NZ_JHEG04000001.1"/>
</dbReference>
<keyword evidence="1" id="KW-0812">Transmembrane</keyword>
<reference evidence="3" key="1">
    <citation type="journal article" date="2015" name="Genome Announc.">
        <title>Draft Genome Sequence of Tolypothrix boutellei Strain VB521301.</title>
        <authorList>
            <person name="Chandrababunaidu M.M."/>
            <person name="Singh D."/>
            <person name="Sen D."/>
            <person name="Bhan S."/>
            <person name="Das S."/>
            <person name="Gupta A."/>
            <person name="Adhikary S.P."/>
            <person name="Tripathy S."/>
        </authorList>
    </citation>
    <scope>NUCLEOTIDE SEQUENCE</scope>
    <source>
        <strain evidence="3">VB521301</strain>
    </source>
</reference>
<keyword evidence="1" id="KW-1133">Transmembrane helix</keyword>
<keyword evidence="1" id="KW-0472">Membrane</keyword>
<protein>
    <submittedName>
        <fullName evidence="3">Uncharacterized protein</fullName>
    </submittedName>
</protein>
<name>A0A0C1RLD1_9CYAN</name>